<evidence type="ECO:0000256" key="2">
    <source>
        <dbReference type="SAM" id="Phobius"/>
    </source>
</evidence>
<proteinExistence type="predicted"/>
<dbReference type="AlphaFoldDB" id="A0AAW1QBL8"/>
<name>A0AAW1QBL8_9CHLO</name>
<feature type="transmembrane region" description="Helical" evidence="2">
    <location>
        <begin position="149"/>
        <end position="171"/>
    </location>
</feature>
<feature type="compositionally biased region" description="Basic and acidic residues" evidence="1">
    <location>
        <begin position="35"/>
        <end position="46"/>
    </location>
</feature>
<keyword evidence="2" id="KW-0472">Membrane</keyword>
<dbReference type="SUPFAM" id="SSF103511">
    <property type="entry name" value="Chlorophyll a-b binding protein"/>
    <property type="match status" value="1"/>
</dbReference>
<organism evidence="3 4">
    <name type="scientific">Apatococcus lobatus</name>
    <dbReference type="NCBI Taxonomy" id="904363"/>
    <lineage>
        <taxon>Eukaryota</taxon>
        <taxon>Viridiplantae</taxon>
        <taxon>Chlorophyta</taxon>
        <taxon>core chlorophytes</taxon>
        <taxon>Trebouxiophyceae</taxon>
        <taxon>Chlorellales</taxon>
        <taxon>Chlorellaceae</taxon>
        <taxon>Apatococcus</taxon>
    </lineage>
</organism>
<sequence length="172" mass="18737">MAKEDEKPETSSGSDSYSKIEAPVRDTIPDGSKPVAERDTESGGLLRSKEFNRDTEVFGTEVGVADAMRFMGAIPEVANCRLSMMGVFLAIGFELATGKNVFQQVQSWPWPTVAFFFLFTIATAVPVLKGVPRRGNGFFSSDAEIVNGRLAMVGFAFIVFSTALKGTFWIFA</sequence>
<dbReference type="EMBL" id="JALJOS010000062">
    <property type="protein sequence ID" value="KAK9818461.1"/>
    <property type="molecule type" value="Genomic_DNA"/>
</dbReference>
<accession>A0AAW1QBL8</accession>
<keyword evidence="2" id="KW-1133">Transmembrane helix</keyword>
<feature type="transmembrane region" description="Helical" evidence="2">
    <location>
        <begin position="108"/>
        <end position="128"/>
    </location>
</feature>
<reference evidence="3 4" key="1">
    <citation type="journal article" date="2024" name="Nat. Commun.">
        <title>Phylogenomics reveals the evolutionary origins of lichenization in chlorophyte algae.</title>
        <authorList>
            <person name="Puginier C."/>
            <person name="Libourel C."/>
            <person name="Otte J."/>
            <person name="Skaloud P."/>
            <person name="Haon M."/>
            <person name="Grisel S."/>
            <person name="Petersen M."/>
            <person name="Berrin J.G."/>
            <person name="Delaux P.M."/>
            <person name="Dal Grande F."/>
            <person name="Keller J."/>
        </authorList>
    </citation>
    <scope>NUCLEOTIDE SEQUENCE [LARGE SCALE GENOMIC DNA]</scope>
    <source>
        <strain evidence="3 4">SAG 2145</strain>
    </source>
</reference>
<dbReference type="Proteomes" id="UP001438707">
    <property type="component" value="Unassembled WGS sequence"/>
</dbReference>
<gene>
    <name evidence="3" type="ORF">WJX74_005135</name>
</gene>
<dbReference type="GO" id="GO:0009507">
    <property type="term" value="C:chloroplast"/>
    <property type="evidence" value="ECO:0007669"/>
    <property type="project" value="UniProtKB-SubCell"/>
</dbReference>
<evidence type="ECO:0000256" key="1">
    <source>
        <dbReference type="SAM" id="MobiDB-lite"/>
    </source>
</evidence>
<feature type="transmembrane region" description="Helical" evidence="2">
    <location>
        <begin position="78"/>
        <end position="96"/>
    </location>
</feature>
<comment type="caution">
    <text evidence="3">The sequence shown here is derived from an EMBL/GenBank/DDBJ whole genome shotgun (WGS) entry which is preliminary data.</text>
</comment>
<feature type="region of interest" description="Disordered" evidence="1">
    <location>
        <begin position="1"/>
        <end position="46"/>
    </location>
</feature>
<evidence type="ECO:0000313" key="4">
    <source>
        <dbReference type="Proteomes" id="UP001438707"/>
    </source>
</evidence>
<protein>
    <submittedName>
        <fullName evidence="3">Uncharacterized protein</fullName>
    </submittedName>
</protein>
<keyword evidence="2" id="KW-0812">Transmembrane</keyword>
<keyword evidence="4" id="KW-1185">Reference proteome</keyword>
<evidence type="ECO:0000313" key="3">
    <source>
        <dbReference type="EMBL" id="KAK9818461.1"/>
    </source>
</evidence>